<dbReference type="RefSeq" id="YP_009344397.1">
    <property type="nucleotide sequence ID" value="NC_033533.1"/>
</dbReference>
<dbReference type="EMBL" id="KX827267">
    <property type="protein sequence ID" value="APT42212.1"/>
    <property type="molecule type" value="Genomic_DNA"/>
</dbReference>
<dbReference type="AlphaFoldDB" id="A0A343AWQ0"/>
<keyword evidence="1" id="KW-1133">Transmembrane helix</keyword>
<sequence length="138" mass="16640">MLEKLIAELSKPRNFIGDNSEIYKYLEEIFHLTGNPGLDILNVILILEKMQIYLIIIIMYNIIILFVNESFLENFLKKIFPLKLVNYFIKYIILFKKLNKFNILALLILLLISNWYTYYYLNFVVLNIDEIVRLYFKN</sequence>
<evidence type="ECO:0000256" key="1">
    <source>
        <dbReference type="SAM" id="Phobius"/>
    </source>
</evidence>
<reference evidence="2" key="1">
    <citation type="journal article" date="2016" name="Mitochondrial DNA Part B Resour">
        <title>The complete mitochondrial genome of the Basidiomycete edible fungus Pleurotus eryngii.</title>
        <authorList>
            <person name="Yang R."/>
            <person name="Li Y."/>
            <person name="Li C."/>
            <person name="Xu J."/>
            <person name="Bao D."/>
        </authorList>
    </citation>
    <scope>NUCLEOTIDE SEQUENCE</scope>
</reference>
<protein>
    <submittedName>
        <fullName evidence="2">Uncharacterized protein</fullName>
    </submittedName>
</protein>
<accession>A0A343AWQ0</accession>
<geneLocation type="mitochondrion" evidence="2"/>
<organism evidence="2">
    <name type="scientific">Pleurotus eryngii</name>
    <name type="common">Boletus of the steppes</name>
    <dbReference type="NCBI Taxonomy" id="5323"/>
    <lineage>
        <taxon>Eukaryota</taxon>
        <taxon>Fungi</taxon>
        <taxon>Dikarya</taxon>
        <taxon>Basidiomycota</taxon>
        <taxon>Agaricomycotina</taxon>
        <taxon>Agaricomycetes</taxon>
        <taxon>Agaricomycetidae</taxon>
        <taxon>Agaricales</taxon>
        <taxon>Pleurotineae</taxon>
        <taxon>Pleurotaceae</taxon>
        <taxon>Pleurotus</taxon>
    </lineage>
</organism>
<keyword evidence="2" id="KW-0496">Mitochondrion</keyword>
<keyword evidence="1" id="KW-0472">Membrane</keyword>
<name>A0A343AWQ0_PLEER</name>
<proteinExistence type="predicted"/>
<evidence type="ECO:0000313" key="2">
    <source>
        <dbReference type="EMBL" id="APT42212.1"/>
    </source>
</evidence>
<feature type="transmembrane region" description="Helical" evidence="1">
    <location>
        <begin position="50"/>
        <end position="67"/>
    </location>
</feature>
<dbReference type="GeneID" id="30901326"/>
<keyword evidence="1" id="KW-0812">Transmembrane</keyword>
<gene>
    <name evidence="2" type="primary">orf138</name>
</gene>